<evidence type="ECO:0000256" key="7">
    <source>
        <dbReference type="ARBA" id="ARBA00019373"/>
    </source>
</evidence>
<keyword evidence="16" id="KW-0594">Phospholipid biosynthesis</keyword>
<evidence type="ECO:0000313" key="20">
    <source>
        <dbReference type="EMBL" id="SDY40179.1"/>
    </source>
</evidence>
<evidence type="ECO:0000256" key="11">
    <source>
        <dbReference type="ARBA" id="ARBA00022692"/>
    </source>
</evidence>
<dbReference type="OrthoDB" id="9799199at2"/>
<evidence type="ECO:0000256" key="19">
    <source>
        <dbReference type="SAM" id="Phobius"/>
    </source>
</evidence>
<evidence type="ECO:0000256" key="18">
    <source>
        <dbReference type="RuleBase" id="RU003938"/>
    </source>
</evidence>
<keyword evidence="8" id="KW-1003">Cell membrane</keyword>
<dbReference type="PROSITE" id="PS01315">
    <property type="entry name" value="CDS"/>
    <property type="match status" value="1"/>
</dbReference>
<evidence type="ECO:0000256" key="6">
    <source>
        <dbReference type="ARBA" id="ARBA00012487"/>
    </source>
</evidence>
<feature type="transmembrane region" description="Helical" evidence="19">
    <location>
        <begin position="186"/>
        <end position="206"/>
    </location>
</feature>
<evidence type="ECO:0000256" key="13">
    <source>
        <dbReference type="ARBA" id="ARBA00022989"/>
    </source>
</evidence>
<evidence type="ECO:0000256" key="17">
    <source>
        <dbReference type="ARBA" id="ARBA00023264"/>
    </source>
</evidence>
<comment type="pathway">
    <text evidence="3 18">Phospholipid metabolism; CDP-diacylglycerol biosynthesis; CDP-diacylglycerol from sn-glycerol 3-phosphate: step 3/3.</text>
</comment>
<keyword evidence="11 18" id="KW-0812">Transmembrane</keyword>
<evidence type="ECO:0000256" key="12">
    <source>
        <dbReference type="ARBA" id="ARBA00022695"/>
    </source>
</evidence>
<evidence type="ECO:0000256" key="8">
    <source>
        <dbReference type="ARBA" id="ARBA00022475"/>
    </source>
</evidence>
<accession>A0A1H3JKS5</accession>
<dbReference type="AlphaFoldDB" id="A0A1H3JKS5"/>
<dbReference type="EMBL" id="FNOW01000060">
    <property type="protein sequence ID" value="SDY40179.1"/>
    <property type="molecule type" value="Genomic_DNA"/>
</dbReference>
<dbReference type="GO" id="GO:0005886">
    <property type="term" value="C:plasma membrane"/>
    <property type="evidence" value="ECO:0007669"/>
    <property type="project" value="UniProtKB-SubCell"/>
</dbReference>
<sequence>MADNAMAKSTLHRRIWTALWLAALVLGAVWLLPTAALALFLGAFVLIAAWEWCGLAGINAPLVRGGYLLLMAAVLLGLWRYAAQLWPLLLVMSLLWWLLQSWRLWRIQAIPINPTPQPHLLLVGLLILSATWTAVLSVHQLTPHGPGLVLALLLLIATADSAAYFSGRRWGRTKLAPHLSPGKTWAGVYGALTGAALVSASIAFWLDLSPLHSVAMLVLGVLVAMLSIVGDLYESLLKRRRHLKDSSQLLPGHGGLLDRIDSLTAAAPLYALGLTWAVTGFPLELLTDR</sequence>
<keyword evidence="14" id="KW-0443">Lipid metabolism</keyword>
<dbReference type="PANTHER" id="PTHR46382">
    <property type="entry name" value="PHOSPHATIDATE CYTIDYLYLTRANSFERASE"/>
    <property type="match status" value="1"/>
</dbReference>
<feature type="transmembrane region" description="Helical" evidence="19">
    <location>
        <begin position="67"/>
        <end position="99"/>
    </location>
</feature>
<keyword evidence="9" id="KW-0444">Lipid biosynthesis</keyword>
<dbReference type="GO" id="GO:0016024">
    <property type="term" value="P:CDP-diacylglycerol biosynthetic process"/>
    <property type="evidence" value="ECO:0007669"/>
    <property type="project" value="UniProtKB-UniPathway"/>
</dbReference>
<gene>
    <name evidence="20" type="ORF">SAMN05421644_1605</name>
</gene>
<name>A0A1H3JKS5_ALLWA</name>
<dbReference type="STRING" id="61595.SAMN05421644_1605"/>
<reference evidence="21" key="1">
    <citation type="submission" date="2016-10" db="EMBL/GenBank/DDBJ databases">
        <authorList>
            <person name="Varghese N."/>
            <person name="Submissions S."/>
        </authorList>
    </citation>
    <scope>NUCLEOTIDE SEQUENCE [LARGE SCALE GENOMIC DNA]</scope>
    <source>
        <strain evidence="21">DSM 173</strain>
    </source>
</reference>
<keyword evidence="13 19" id="KW-1133">Transmembrane helix</keyword>
<keyword evidence="17" id="KW-1208">Phospholipid metabolism</keyword>
<comment type="pathway">
    <text evidence="4">Lipid metabolism.</text>
</comment>
<keyword evidence="21" id="KW-1185">Reference proteome</keyword>
<evidence type="ECO:0000256" key="10">
    <source>
        <dbReference type="ARBA" id="ARBA00022679"/>
    </source>
</evidence>
<comment type="subcellular location">
    <subcellularLocation>
        <location evidence="2">Cell membrane</location>
        <topology evidence="2">Multi-pass membrane protein</topology>
    </subcellularLocation>
</comment>
<evidence type="ECO:0000313" key="21">
    <source>
        <dbReference type="Proteomes" id="UP000198672"/>
    </source>
</evidence>
<evidence type="ECO:0000256" key="9">
    <source>
        <dbReference type="ARBA" id="ARBA00022516"/>
    </source>
</evidence>
<feature type="transmembrane region" description="Helical" evidence="19">
    <location>
        <begin position="120"/>
        <end position="141"/>
    </location>
</feature>
<evidence type="ECO:0000256" key="14">
    <source>
        <dbReference type="ARBA" id="ARBA00023098"/>
    </source>
</evidence>
<evidence type="ECO:0000256" key="3">
    <source>
        <dbReference type="ARBA" id="ARBA00005119"/>
    </source>
</evidence>
<feature type="transmembrane region" description="Helical" evidence="19">
    <location>
        <begin position="21"/>
        <end position="47"/>
    </location>
</feature>
<dbReference type="Pfam" id="PF01148">
    <property type="entry name" value="CTP_transf_1"/>
    <property type="match status" value="1"/>
</dbReference>
<comment type="catalytic activity">
    <reaction evidence="1 18">
        <text>a 1,2-diacyl-sn-glycero-3-phosphate + CTP + H(+) = a CDP-1,2-diacyl-sn-glycerol + diphosphate</text>
        <dbReference type="Rhea" id="RHEA:16229"/>
        <dbReference type="ChEBI" id="CHEBI:15378"/>
        <dbReference type="ChEBI" id="CHEBI:33019"/>
        <dbReference type="ChEBI" id="CHEBI:37563"/>
        <dbReference type="ChEBI" id="CHEBI:58332"/>
        <dbReference type="ChEBI" id="CHEBI:58608"/>
        <dbReference type="EC" id="2.7.7.41"/>
    </reaction>
</comment>
<protein>
    <recommendedName>
        <fullName evidence="7 18">Phosphatidate cytidylyltransferase</fullName>
        <ecNumber evidence="6 18">2.7.7.41</ecNumber>
    </recommendedName>
</protein>
<dbReference type="PANTHER" id="PTHR46382:SF1">
    <property type="entry name" value="PHOSPHATIDATE CYTIDYLYLTRANSFERASE"/>
    <property type="match status" value="1"/>
</dbReference>
<evidence type="ECO:0000256" key="15">
    <source>
        <dbReference type="ARBA" id="ARBA00023136"/>
    </source>
</evidence>
<dbReference type="EC" id="2.7.7.41" evidence="6 18"/>
<dbReference type="UniPathway" id="UPA00557">
    <property type="reaction ID" value="UER00614"/>
</dbReference>
<feature type="transmembrane region" description="Helical" evidence="19">
    <location>
        <begin position="212"/>
        <end position="233"/>
    </location>
</feature>
<evidence type="ECO:0000256" key="5">
    <source>
        <dbReference type="ARBA" id="ARBA00010185"/>
    </source>
</evidence>
<dbReference type="InterPro" id="IPR000374">
    <property type="entry name" value="PC_trans"/>
</dbReference>
<keyword evidence="15 19" id="KW-0472">Membrane</keyword>
<evidence type="ECO:0000256" key="2">
    <source>
        <dbReference type="ARBA" id="ARBA00004651"/>
    </source>
</evidence>
<feature type="transmembrane region" description="Helical" evidence="19">
    <location>
        <begin position="147"/>
        <end position="165"/>
    </location>
</feature>
<dbReference type="GO" id="GO:0004605">
    <property type="term" value="F:phosphatidate cytidylyltransferase activity"/>
    <property type="evidence" value="ECO:0007669"/>
    <property type="project" value="UniProtKB-EC"/>
</dbReference>
<comment type="similarity">
    <text evidence="5 18">Belongs to the CDS family.</text>
</comment>
<organism evidence="20 21">
    <name type="scientific">Allochromatium warmingii</name>
    <name type="common">Chromatium warmingii</name>
    <dbReference type="NCBI Taxonomy" id="61595"/>
    <lineage>
        <taxon>Bacteria</taxon>
        <taxon>Pseudomonadati</taxon>
        <taxon>Pseudomonadota</taxon>
        <taxon>Gammaproteobacteria</taxon>
        <taxon>Chromatiales</taxon>
        <taxon>Chromatiaceae</taxon>
        <taxon>Allochromatium</taxon>
    </lineage>
</organism>
<keyword evidence="12 18" id="KW-0548">Nucleotidyltransferase</keyword>
<proteinExistence type="inferred from homology"/>
<evidence type="ECO:0000256" key="16">
    <source>
        <dbReference type="ARBA" id="ARBA00023209"/>
    </source>
</evidence>
<dbReference type="Proteomes" id="UP000198672">
    <property type="component" value="Unassembled WGS sequence"/>
</dbReference>
<keyword evidence="10 18" id="KW-0808">Transferase</keyword>
<evidence type="ECO:0000256" key="1">
    <source>
        <dbReference type="ARBA" id="ARBA00001698"/>
    </source>
</evidence>
<evidence type="ECO:0000256" key="4">
    <source>
        <dbReference type="ARBA" id="ARBA00005189"/>
    </source>
</evidence>